<evidence type="ECO:0000313" key="1">
    <source>
        <dbReference type="EMBL" id="MZL34832.1"/>
    </source>
</evidence>
<name>A0A6L8T7B6_9FIRM</name>
<sequence>MTEKEYYTLSERNCFTKAEDDIYDGRLKICDIPFEYRSLRMYRVAYRRYPYSRVIENDYASVADEITLLENQILNDIKECEDRYRKNGNLSKEYPWYLLRARVYCLKRLLARGVIEGVFRKEKIIFDLPDYFPLQNSVTRNKDVVSFESVYNVYESMEDYIRAKNDLLDGRLKIYKVPFEYRSRVFYIMAGRFVAGRGKTESDLLKKTILDDAEESAERFWKYGNLSKRYPCPDLLLRKAGMKNIMIDFKFYKFFN</sequence>
<dbReference type="Proteomes" id="UP000477285">
    <property type="component" value="Unassembled WGS sequence"/>
</dbReference>
<accession>A0A6L8T7B6</accession>
<evidence type="ECO:0000313" key="2">
    <source>
        <dbReference type="Proteomes" id="UP000477285"/>
    </source>
</evidence>
<organism evidence="1 2">
    <name type="scientific">Blautia wexlerae</name>
    <dbReference type="NCBI Taxonomy" id="418240"/>
    <lineage>
        <taxon>Bacteria</taxon>
        <taxon>Bacillati</taxon>
        <taxon>Bacillota</taxon>
        <taxon>Clostridia</taxon>
        <taxon>Lachnospirales</taxon>
        <taxon>Lachnospiraceae</taxon>
        <taxon>Blautia</taxon>
    </lineage>
</organism>
<proteinExistence type="predicted"/>
<dbReference type="RefSeq" id="WP_161234132.1">
    <property type="nucleotide sequence ID" value="NZ_JBDMHZ010000075.1"/>
</dbReference>
<protein>
    <submittedName>
        <fullName evidence="1">Uncharacterized protein</fullName>
    </submittedName>
</protein>
<reference evidence="1 2" key="1">
    <citation type="journal article" date="2019" name="Nat. Med.">
        <title>A library of human gut bacterial isolates paired with longitudinal multiomics data enables mechanistic microbiome research.</title>
        <authorList>
            <person name="Poyet M."/>
            <person name="Groussin M."/>
            <person name="Gibbons S.M."/>
            <person name="Avila-Pacheco J."/>
            <person name="Jiang X."/>
            <person name="Kearney S.M."/>
            <person name="Perrotta A.R."/>
            <person name="Berdy B."/>
            <person name="Zhao S."/>
            <person name="Lieberman T.D."/>
            <person name="Swanson P.K."/>
            <person name="Smith M."/>
            <person name="Roesemann S."/>
            <person name="Alexander J.E."/>
            <person name="Rich S.A."/>
            <person name="Livny J."/>
            <person name="Vlamakis H."/>
            <person name="Clish C."/>
            <person name="Bullock K."/>
            <person name="Deik A."/>
            <person name="Scott J."/>
            <person name="Pierce K.A."/>
            <person name="Xavier R.J."/>
            <person name="Alm E.J."/>
        </authorList>
    </citation>
    <scope>NUCLEOTIDE SEQUENCE [LARGE SCALE GENOMIC DNA]</scope>
    <source>
        <strain evidence="1 2">BIOML-A1</strain>
    </source>
</reference>
<gene>
    <name evidence="1" type="ORF">GT728_16955</name>
</gene>
<dbReference type="AlphaFoldDB" id="A0A6L8T7B6"/>
<dbReference type="EMBL" id="WWVQ01000055">
    <property type="protein sequence ID" value="MZL34832.1"/>
    <property type="molecule type" value="Genomic_DNA"/>
</dbReference>
<comment type="caution">
    <text evidence="1">The sequence shown here is derived from an EMBL/GenBank/DDBJ whole genome shotgun (WGS) entry which is preliminary data.</text>
</comment>